<comment type="caution">
    <text evidence="1">The sequence shown here is derived from an EMBL/GenBank/DDBJ whole genome shotgun (WGS) entry which is preliminary data.</text>
</comment>
<evidence type="ECO:0000313" key="2">
    <source>
        <dbReference type="Proteomes" id="UP000193487"/>
    </source>
</evidence>
<dbReference type="OrthoDB" id="4773416at2"/>
<protein>
    <submittedName>
        <fullName evidence="1">Uncharacterized protein</fullName>
    </submittedName>
</protein>
<gene>
    <name evidence="1" type="ORF">AWC14_10420</name>
</gene>
<dbReference type="AlphaFoldDB" id="A0A1X1XNY6"/>
<evidence type="ECO:0000313" key="1">
    <source>
        <dbReference type="EMBL" id="ORW00558.1"/>
    </source>
</evidence>
<keyword evidence="2" id="KW-1185">Reference proteome</keyword>
<dbReference type="RefSeq" id="WP_083071645.1">
    <property type="nucleotide sequence ID" value="NZ_LQPE01000146.1"/>
</dbReference>
<name>A0A1X1XNY6_9MYCO</name>
<dbReference type="EMBL" id="LQPE01000146">
    <property type="protein sequence ID" value="ORW00558.1"/>
    <property type="molecule type" value="Genomic_DNA"/>
</dbReference>
<accession>A0A1X1XNY6</accession>
<organism evidence="1 2">
    <name type="scientific">Mycobacterium kyorinense</name>
    <dbReference type="NCBI Taxonomy" id="487514"/>
    <lineage>
        <taxon>Bacteria</taxon>
        <taxon>Bacillati</taxon>
        <taxon>Actinomycetota</taxon>
        <taxon>Actinomycetes</taxon>
        <taxon>Mycobacteriales</taxon>
        <taxon>Mycobacteriaceae</taxon>
        <taxon>Mycobacterium</taxon>
    </lineage>
</organism>
<dbReference type="Proteomes" id="UP000193487">
    <property type="component" value="Unassembled WGS sequence"/>
</dbReference>
<reference evidence="1 2" key="1">
    <citation type="submission" date="2016-01" db="EMBL/GenBank/DDBJ databases">
        <title>The new phylogeny of the genus Mycobacterium.</title>
        <authorList>
            <person name="Tarcisio F."/>
            <person name="Conor M."/>
            <person name="Antonella G."/>
            <person name="Elisabetta G."/>
            <person name="Giulia F.S."/>
            <person name="Sara T."/>
            <person name="Anna F."/>
            <person name="Clotilde B."/>
            <person name="Roberto B."/>
            <person name="Veronica D.S."/>
            <person name="Fabio R."/>
            <person name="Monica P."/>
            <person name="Olivier J."/>
            <person name="Enrico T."/>
            <person name="Nicola S."/>
        </authorList>
    </citation>
    <scope>NUCLEOTIDE SEQUENCE [LARGE SCALE GENOMIC DNA]</scope>
    <source>
        <strain evidence="1 2">DSM 45166</strain>
    </source>
</reference>
<proteinExistence type="predicted"/>
<sequence length="103" mass="11515">MSYDVMIRRPDTDEVVWEANMTSNLVPMWRRAGADLAEFAGRTTEDVLPNLDAAISAMRAEPDTYRILNPPNGWGDFESCLAFLEAIRDACKTFGGNVVEVCR</sequence>